<feature type="binding site" evidence="10">
    <location>
        <position position="426"/>
    </location>
    <ligand>
        <name>Na(+)</name>
        <dbReference type="ChEBI" id="CHEBI:29101"/>
        <label>1</label>
    </ligand>
</feature>
<dbReference type="GO" id="GO:0046872">
    <property type="term" value="F:metal ion binding"/>
    <property type="evidence" value="ECO:0007669"/>
    <property type="project" value="UniProtKB-KW"/>
</dbReference>
<protein>
    <recommendedName>
        <fullName evidence="12">Transporter</fullName>
    </recommendedName>
</protein>
<keyword evidence="6 10" id="KW-0479">Metal-binding</keyword>
<feature type="binding site" evidence="10">
    <location>
        <position position="429"/>
    </location>
    <ligand>
        <name>Na(+)</name>
        <dbReference type="ChEBI" id="CHEBI:29101"/>
        <label>1</label>
    </ligand>
</feature>
<keyword evidence="17" id="KW-1185">Reference proteome</keyword>
<feature type="transmembrane region" description="Helical" evidence="14">
    <location>
        <begin position="239"/>
        <end position="259"/>
    </location>
</feature>
<feature type="disulfide bond" evidence="11">
    <location>
        <begin position="161"/>
        <end position="170"/>
    </location>
</feature>
<keyword evidence="4 12" id="KW-0813">Transport</keyword>
<evidence type="ECO:0000256" key="6">
    <source>
        <dbReference type="ARBA" id="ARBA00022723"/>
    </source>
</evidence>
<feature type="binding site" evidence="10">
    <location>
        <position position="56"/>
    </location>
    <ligand>
        <name>Na(+)</name>
        <dbReference type="ChEBI" id="CHEBI:29101"/>
        <label>1</label>
    </ligand>
</feature>
<comment type="similarity">
    <text evidence="3 12">Belongs to the sodium:neurotransmitter symporter (SNF) (TC 2.A.22) family.</text>
</comment>
<dbReference type="EMBL" id="CACVKT020000732">
    <property type="protein sequence ID" value="CAC5362096.1"/>
    <property type="molecule type" value="Genomic_DNA"/>
</dbReference>
<feature type="transmembrane region" description="Helical" evidence="14">
    <location>
        <begin position="80"/>
        <end position="101"/>
    </location>
</feature>
<reference evidence="16 17" key="1">
    <citation type="submission" date="2020-06" db="EMBL/GenBank/DDBJ databases">
        <authorList>
            <person name="Li R."/>
            <person name="Bekaert M."/>
        </authorList>
    </citation>
    <scope>NUCLEOTIDE SEQUENCE [LARGE SCALE GENOMIC DNA]</scope>
    <source>
        <strain evidence="17">wild</strain>
    </source>
</reference>
<dbReference type="GO" id="GO:0005283">
    <property type="term" value="F:amino acid:sodium symporter activity"/>
    <property type="evidence" value="ECO:0007669"/>
    <property type="project" value="TreeGrafter"/>
</dbReference>
<evidence type="ECO:0000256" key="9">
    <source>
        <dbReference type="ARBA" id="ARBA00023180"/>
    </source>
</evidence>
<accession>A0A6J8A6P7</accession>
<feature type="domain" description="DDE Tnp4" evidence="15">
    <location>
        <begin position="699"/>
        <end position="787"/>
    </location>
</feature>
<evidence type="ECO:0000256" key="8">
    <source>
        <dbReference type="ARBA" id="ARBA00023136"/>
    </source>
</evidence>
<evidence type="ECO:0000256" key="14">
    <source>
        <dbReference type="SAM" id="Phobius"/>
    </source>
</evidence>
<sequence length="788" mass="88756">MSWINDLYLYLFITMYEKNGRSQTESQTETQTESQLEDDGRDKWSGNLDFLLSCVGYAVSITNIWRFPYLCYKNGGGAFLIPYVIFLLICVLPIVFIEYALGQFSSSSVLTVWKISPLLKGIGYGTLIASGIYCTYVNVIISWVLYFLYQSFTSVLPWSHCNNDWNTINCQDTHSSSGIQNGTVYNSSFGIQNGTAYNSSYGIQNGTVTTNATKKTASEEFWTHKVLQITDGIENIGGIRLELLMCLFVAWIIVFLCLCKGIKSSGKVVYVTVIFPYVVLLIFLVRAVTLPGAIDGIKFMFIPKWHKLLSSQVWGEAALQIFFSTAVGWGGYITFASFNRFHHNLYREAILVPFINGGTSILAGFIAFCILGYMAHIKEMHVADVVDQDTLYLGPGLAFVAYPEAISTFPVSPLWAVLFFLMMLTLGIDTQFGTIETMHSALVDEYPKLLRNRKTLFMGAICCVGFLSGMPYVMNGGIYILQTVDWYVGLISPMIAAIMECILIGWIYGTEQFYDDLEMMTGKRPSWLWGICWKFITPTSVVLMIVFNMIQFTPVSYGTYTYPSWAVGAGWIIGFASVIPIPLYIMKDLWSAEGTILQRIKTRLTSESDYGPALEVNCIKPVELLQLTTTERLDNDSSNQPDVTHFAGKNGTTAENPDPIPALLHTDEQVKRFERKRNAPTPSRKPINISKKDIKSAAEDLFESCISDRAIVEQSGFLDYINPGDFVLPDRELTIEDLLLRRQASLNIPPFLGKRTNFTSQEELKTRRMAKARIHVEHVIERMNLTYN</sequence>
<feature type="binding site" evidence="10">
    <location>
        <position position="356"/>
    </location>
    <ligand>
        <name>Na(+)</name>
        <dbReference type="ChEBI" id="CHEBI:29101"/>
        <label>1</label>
    </ligand>
</feature>
<dbReference type="PANTHER" id="PTHR11616:SF321">
    <property type="entry name" value="SODIUM-DEPENDENT NUTRIENT AMINO ACID TRANSPORTER 1-RELATED"/>
    <property type="match status" value="1"/>
</dbReference>
<keyword evidence="11" id="KW-1015">Disulfide bond</keyword>
<dbReference type="AlphaFoldDB" id="A0A6J8A6P7"/>
<keyword evidence="5 12" id="KW-0812">Transmembrane</keyword>
<dbReference type="PANTHER" id="PTHR11616">
    <property type="entry name" value="SODIUM/CHLORIDE DEPENDENT TRANSPORTER"/>
    <property type="match status" value="1"/>
</dbReference>
<dbReference type="InterPro" id="IPR037272">
    <property type="entry name" value="SNS_sf"/>
</dbReference>
<evidence type="ECO:0000313" key="16">
    <source>
        <dbReference type="EMBL" id="CAC5362096.1"/>
    </source>
</evidence>
<name>A0A6J8A6P7_MYTCO</name>
<feature type="transmembrane region" description="Helical" evidence="14">
    <location>
        <begin position="528"/>
        <end position="550"/>
    </location>
</feature>
<feature type="transmembrane region" description="Helical" evidence="14">
    <location>
        <begin position="122"/>
        <end position="149"/>
    </location>
</feature>
<feature type="binding site" evidence="10">
    <location>
        <position position="324"/>
    </location>
    <ligand>
        <name>Na(+)</name>
        <dbReference type="ChEBI" id="CHEBI:29101"/>
        <label>1</label>
    </ligand>
</feature>
<feature type="binding site" evidence="10">
    <location>
        <position position="59"/>
    </location>
    <ligand>
        <name>Na(+)</name>
        <dbReference type="ChEBI" id="CHEBI:29101"/>
        <label>1</label>
    </ligand>
</feature>
<feature type="transmembrane region" description="Helical" evidence="14">
    <location>
        <begin position="486"/>
        <end position="508"/>
    </location>
</feature>
<keyword evidence="12" id="KW-0769">Symport</keyword>
<evidence type="ECO:0000256" key="4">
    <source>
        <dbReference type="ARBA" id="ARBA00022448"/>
    </source>
</evidence>
<dbReference type="InterPro" id="IPR000175">
    <property type="entry name" value="Na/ntran_symport"/>
</dbReference>
<feature type="transmembrane region" description="Helical" evidence="14">
    <location>
        <begin position="268"/>
        <end position="294"/>
    </location>
</feature>
<feature type="transmembrane region" description="Helical" evidence="14">
    <location>
        <begin position="456"/>
        <end position="474"/>
    </location>
</feature>
<evidence type="ECO:0000256" key="5">
    <source>
        <dbReference type="ARBA" id="ARBA00022692"/>
    </source>
</evidence>
<dbReference type="PROSITE" id="PS00610">
    <property type="entry name" value="NA_NEUROTRAN_SYMP_1"/>
    <property type="match status" value="1"/>
</dbReference>
<feature type="transmembrane region" description="Helical" evidence="14">
    <location>
        <begin position="50"/>
        <end position="68"/>
    </location>
</feature>
<feature type="region of interest" description="Disordered" evidence="13">
    <location>
        <begin position="631"/>
        <end position="661"/>
    </location>
</feature>
<dbReference type="Proteomes" id="UP000507470">
    <property type="component" value="Unassembled WGS sequence"/>
</dbReference>
<dbReference type="PROSITE" id="PS00754">
    <property type="entry name" value="NA_NEUROTRAN_SYMP_2"/>
    <property type="match status" value="1"/>
</dbReference>
<keyword evidence="7 14" id="KW-1133">Transmembrane helix</keyword>
<proteinExistence type="inferred from homology"/>
<organism evidence="16 17">
    <name type="scientific">Mytilus coruscus</name>
    <name type="common">Sea mussel</name>
    <dbReference type="NCBI Taxonomy" id="42192"/>
    <lineage>
        <taxon>Eukaryota</taxon>
        <taxon>Metazoa</taxon>
        <taxon>Spiralia</taxon>
        <taxon>Lophotrochozoa</taxon>
        <taxon>Mollusca</taxon>
        <taxon>Bivalvia</taxon>
        <taxon>Autobranchia</taxon>
        <taxon>Pteriomorphia</taxon>
        <taxon>Mytilida</taxon>
        <taxon>Mytiloidea</taxon>
        <taxon>Mytilidae</taxon>
        <taxon>Mytilinae</taxon>
        <taxon>Mytilus</taxon>
    </lineage>
</organism>
<feature type="binding site" evidence="10">
    <location>
        <position position="63"/>
    </location>
    <ligand>
        <name>Na(+)</name>
        <dbReference type="ChEBI" id="CHEBI:29101"/>
        <label>1</label>
    </ligand>
</feature>
<dbReference type="Pfam" id="PF13359">
    <property type="entry name" value="DDE_Tnp_4"/>
    <property type="match status" value="1"/>
</dbReference>
<dbReference type="GO" id="GO:0005886">
    <property type="term" value="C:plasma membrane"/>
    <property type="evidence" value="ECO:0007669"/>
    <property type="project" value="TreeGrafter"/>
</dbReference>
<feature type="compositionally biased region" description="Polar residues" evidence="13">
    <location>
        <begin position="631"/>
        <end position="642"/>
    </location>
</feature>
<dbReference type="OrthoDB" id="6581954at2759"/>
<evidence type="ECO:0000259" key="15">
    <source>
        <dbReference type="Pfam" id="PF13359"/>
    </source>
</evidence>
<evidence type="ECO:0000256" key="11">
    <source>
        <dbReference type="PIRSR" id="PIRSR600175-2"/>
    </source>
</evidence>
<feature type="transmembrane region" description="Helical" evidence="14">
    <location>
        <begin position="562"/>
        <end position="585"/>
    </location>
</feature>
<feature type="transmembrane region" description="Helical" evidence="14">
    <location>
        <begin position="414"/>
        <end position="435"/>
    </location>
</feature>
<evidence type="ECO:0000256" key="10">
    <source>
        <dbReference type="PIRSR" id="PIRSR600175-1"/>
    </source>
</evidence>
<evidence type="ECO:0000256" key="13">
    <source>
        <dbReference type="SAM" id="MobiDB-lite"/>
    </source>
</evidence>
<keyword evidence="9" id="KW-0325">Glycoprotein</keyword>
<dbReference type="PRINTS" id="PR00176">
    <property type="entry name" value="NANEUSMPORT"/>
</dbReference>
<feature type="transmembrane region" description="Helical" evidence="14">
    <location>
        <begin position="314"/>
        <end position="338"/>
    </location>
</feature>
<evidence type="ECO:0000256" key="3">
    <source>
        <dbReference type="ARBA" id="ARBA00006459"/>
    </source>
</evidence>
<dbReference type="InterPro" id="IPR027806">
    <property type="entry name" value="HARBI1_dom"/>
</dbReference>
<keyword evidence="10" id="KW-0915">Sodium</keyword>
<evidence type="ECO:0000256" key="1">
    <source>
        <dbReference type="ARBA" id="ARBA00001968"/>
    </source>
</evidence>
<dbReference type="SUPFAM" id="SSF161070">
    <property type="entry name" value="SNF-like"/>
    <property type="match status" value="1"/>
</dbReference>
<comment type="cofactor">
    <cofactor evidence="1">
        <name>a divalent metal cation</name>
        <dbReference type="ChEBI" id="CHEBI:60240"/>
    </cofactor>
</comment>
<evidence type="ECO:0000313" key="17">
    <source>
        <dbReference type="Proteomes" id="UP000507470"/>
    </source>
</evidence>
<dbReference type="Pfam" id="PF00209">
    <property type="entry name" value="SNF"/>
    <property type="match status" value="1"/>
</dbReference>
<feature type="transmembrane region" description="Helical" evidence="14">
    <location>
        <begin position="350"/>
        <end position="375"/>
    </location>
</feature>
<evidence type="ECO:0000256" key="12">
    <source>
        <dbReference type="RuleBase" id="RU003732"/>
    </source>
</evidence>
<comment type="subcellular location">
    <subcellularLocation>
        <location evidence="2">Membrane</location>
        <topology evidence="2">Multi-pass membrane protein</topology>
    </subcellularLocation>
</comment>
<evidence type="ECO:0000256" key="7">
    <source>
        <dbReference type="ARBA" id="ARBA00022989"/>
    </source>
</evidence>
<dbReference type="PROSITE" id="PS50267">
    <property type="entry name" value="NA_NEUROTRAN_SYMP_3"/>
    <property type="match status" value="1"/>
</dbReference>
<keyword evidence="8 14" id="KW-0472">Membrane</keyword>
<dbReference type="GO" id="GO:0089718">
    <property type="term" value="P:amino acid import across plasma membrane"/>
    <property type="evidence" value="ECO:0007669"/>
    <property type="project" value="TreeGrafter"/>
</dbReference>
<gene>
    <name evidence="16" type="ORF">MCOR_3975</name>
</gene>
<evidence type="ECO:0000256" key="2">
    <source>
        <dbReference type="ARBA" id="ARBA00004141"/>
    </source>
</evidence>
<feature type="binding site" evidence="10">
    <location>
        <position position="58"/>
    </location>
    <ligand>
        <name>Na(+)</name>
        <dbReference type="ChEBI" id="CHEBI:29101"/>
        <label>1</label>
    </ligand>
</feature>